<feature type="transmembrane region" description="Helical" evidence="6">
    <location>
        <begin position="95"/>
        <end position="116"/>
    </location>
</feature>
<evidence type="ECO:0000313" key="8">
    <source>
        <dbReference type="EMBL" id="NDV37729.1"/>
    </source>
</evidence>
<dbReference type="EMBL" id="GIBP01008760">
    <property type="protein sequence ID" value="NDV37729.1"/>
    <property type="molecule type" value="Transcribed_RNA"/>
</dbReference>
<evidence type="ECO:0000256" key="2">
    <source>
        <dbReference type="ARBA" id="ARBA00022771"/>
    </source>
</evidence>
<dbReference type="AlphaFoldDB" id="A0A6B2LKS1"/>
<dbReference type="GO" id="GO:0008270">
    <property type="term" value="F:zinc ion binding"/>
    <property type="evidence" value="ECO:0007669"/>
    <property type="project" value="UniProtKB-KW"/>
</dbReference>
<protein>
    <recommendedName>
        <fullName evidence="7">RING-type domain-containing protein</fullName>
    </recommendedName>
</protein>
<feature type="domain" description="RING-type" evidence="7">
    <location>
        <begin position="8"/>
        <end position="44"/>
    </location>
</feature>
<organism evidence="8">
    <name type="scientific">Arcella intermedia</name>
    <dbReference type="NCBI Taxonomy" id="1963864"/>
    <lineage>
        <taxon>Eukaryota</taxon>
        <taxon>Amoebozoa</taxon>
        <taxon>Tubulinea</taxon>
        <taxon>Elardia</taxon>
        <taxon>Arcellinida</taxon>
        <taxon>Sphaerothecina</taxon>
        <taxon>Arcellidae</taxon>
        <taxon>Arcella</taxon>
    </lineage>
</organism>
<dbReference type="InterPro" id="IPR027370">
    <property type="entry name" value="Znf-RING_euk"/>
</dbReference>
<keyword evidence="6" id="KW-1133">Transmembrane helix</keyword>
<feature type="transmembrane region" description="Helical" evidence="6">
    <location>
        <begin position="136"/>
        <end position="160"/>
    </location>
</feature>
<dbReference type="SUPFAM" id="SSF57850">
    <property type="entry name" value="RING/U-box"/>
    <property type="match status" value="1"/>
</dbReference>
<dbReference type="InterPro" id="IPR001841">
    <property type="entry name" value="Znf_RING"/>
</dbReference>
<keyword evidence="6" id="KW-0472">Membrane</keyword>
<accession>A0A6B2LKS1</accession>
<evidence type="ECO:0000256" key="4">
    <source>
        <dbReference type="PROSITE-ProRule" id="PRU00175"/>
    </source>
</evidence>
<keyword evidence="1" id="KW-0479">Metal-binding</keyword>
<dbReference type="PANTHER" id="PTHR25462">
    <property type="entry name" value="BONUS, ISOFORM C-RELATED"/>
    <property type="match status" value="1"/>
</dbReference>
<evidence type="ECO:0000256" key="3">
    <source>
        <dbReference type="ARBA" id="ARBA00022833"/>
    </source>
</evidence>
<sequence length="179" mass="18722">MEAESLECPICLDLFKDPRMLPCGHTFCFKCVQPIQPLSCPLCRAPCPTHPAQLPPNITLKQVVEAFEKNPTKGNDQGDDNETKDQGGRGAGPDLATAVVGSVIAGVATNAALTTMVAPTVLGSTALGGLLMNFGLLAPVAVAPPVAIPIAVGVAFGCVLKHKEISKLIEKVDLAKRNW</sequence>
<dbReference type="SMART" id="SM00184">
    <property type="entry name" value="RING"/>
    <property type="match status" value="1"/>
</dbReference>
<proteinExistence type="predicted"/>
<keyword evidence="6" id="KW-0812">Transmembrane</keyword>
<feature type="region of interest" description="Disordered" evidence="5">
    <location>
        <begin position="70"/>
        <end position="92"/>
    </location>
</feature>
<dbReference type="PROSITE" id="PS00518">
    <property type="entry name" value="ZF_RING_1"/>
    <property type="match status" value="1"/>
</dbReference>
<dbReference type="GO" id="GO:0061630">
    <property type="term" value="F:ubiquitin protein ligase activity"/>
    <property type="evidence" value="ECO:0007669"/>
    <property type="project" value="TreeGrafter"/>
</dbReference>
<evidence type="ECO:0000256" key="6">
    <source>
        <dbReference type="SAM" id="Phobius"/>
    </source>
</evidence>
<dbReference type="InterPro" id="IPR047153">
    <property type="entry name" value="TRIM45/56/19-like"/>
</dbReference>
<dbReference type="InterPro" id="IPR013083">
    <property type="entry name" value="Znf_RING/FYVE/PHD"/>
</dbReference>
<name>A0A6B2LKS1_9EUKA</name>
<dbReference type="PANTHER" id="PTHR25462:SF296">
    <property type="entry name" value="MEIOTIC P26, ISOFORM F"/>
    <property type="match status" value="1"/>
</dbReference>
<evidence type="ECO:0000256" key="5">
    <source>
        <dbReference type="SAM" id="MobiDB-lite"/>
    </source>
</evidence>
<keyword evidence="3" id="KW-0862">Zinc</keyword>
<reference evidence="8" key="1">
    <citation type="journal article" date="2020" name="J. Eukaryot. Microbiol.">
        <title>De novo Sequencing, Assembly and Annotation of the Transcriptome for the Free-Living Testate Amoeba Arcella intermedia.</title>
        <authorList>
            <person name="Ribeiro G.M."/>
            <person name="Porfirio-Sousa A.L."/>
            <person name="Maurer-Alcala X.X."/>
            <person name="Katz L.A."/>
            <person name="Lahr D.J.G."/>
        </authorList>
    </citation>
    <scope>NUCLEOTIDE SEQUENCE</scope>
</reference>
<keyword evidence="2 4" id="KW-0863">Zinc-finger</keyword>
<evidence type="ECO:0000259" key="7">
    <source>
        <dbReference type="PROSITE" id="PS50089"/>
    </source>
</evidence>
<dbReference type="PROSITE" id="PS50089">
    <property type="entry name" value="ZF_RING_2"/>
    <property type="match status" value="1"/>
</dbReference>
<evidence type="ECO:0000256" key="1">
    <source>
        <dbReference type="ARBA" id="ARBA00022723"/>
    </source>
</evidence>
<dbReference type="Pfam" id="PF13445">
    <property type="entry name" value="zf-RING_UBOX"/>
    <property type="match status" value="1"/>
</dbReference>
<dbReference type="Gene3D" id="3.30.40.10">
    <property type="entry name" value="Zinc/RING finger domain, C3HC4 (zinc finger)"/>
    <property type="match status" value="1"/>
</dbReference>
<dbReference type="InterPro" id="IPR017907">
    <property type="entry name" value="Znf_RING_CS"/>
</dbReference>